<reference evidence="5" key="1">
    <citation type="journal article" date="2019" name="Int. J. Syst. Evol. Microbiol.">
        <title>The Global Catalogue of Microorganisms (GCM) 10K type strain sequencing project: providing services to taxonomists for standard genome sequencing and annotation.</title>
        <authorList>
            <consortium name="The Broad Institute Genomics Platform"/>
            <consortium name="The Broad Institute Genome Sequencing Center for Infectious Disease"/>
            <person name="Wu L."/>
            <person name="Ma J."/>
        </authorList>
    </citation>
    <scope>NUCLEOTIDE SEQUENCE [LARGE SCALE GENOMIC DNA]</scope>
    <source>
        <strain evidence="5">CGMCC 1.6375</strain>
    </source>
</reference>
<dbReference type="NCBIfam" id="NF003843">
    <property type="entry name" value="PRK05422.1"/>
    <property type="match status" value="1"/>
</dbReference>
<dbReference type="InterPro" id="IPR000037">
    <property type="entry name" value="SsrA-bd_prot"/>
</dbReference>
<comment type="subcellular location">
    <subcellularLocation>
        <location evidence="3">Cytoplasm</location>
    </subcellularLocation>
    <text evidence="3">The tmRNA-SmpB complex associates with stalled 70S ribosomes.</text>
</comment>
<protein>
    <recommendedName>
        <fullName evidence="3">SsrA-binding protein</fullName>
    </recommendedName>
    <alternativeName>
        <fullName evidence="3">Small protein B</fullName>
    </alternativeName>
</protein>
<comment type="function">
    <text evidence="3">Required for rescue of stalled ribosomes mediated by trans-translation. Binds to transfer-messenger RNA (tmRNA), required for stable association of tmRNA with ribosomes. tmRNA and SmpB together mimic tRNA shape, replacing the anticodon stem-loop with SmpB. tmRNA is encoded by the ssrA gene; the 2 termini fold to resemble tRNA(Ala) and it encodes a 'tag peptide', a short internal open reading frame. During trans-translation Ala-aminoacylated tmRNA acts like a tRNA, entering the A-site of stalled ribosomes, displacing the stalled mRNA. The ribosome then switches to translate the ORF on the tmRNA; the nascent peptide is terminated with the 'tag peptide' encoded by the tmRNA and targeted for degradation. The ribosome is freed to recommence translation, which seems to be the essential function of trans-translation.</text>
</comment>
<sequence length="156" mass="18259">MGIDMSEKIVKKVDIKNKRASFEYFFLEEFTTGMVLTGTEIKSIRQGKVNFQDAYCLFMDGELFIRSLHISPYTEGTHYNHEPMRDRKLLITKRERRKLIEGLKDVGLTIIPVRLFTSDRGLAKLHIALAKGKKLYDKRETIKERDVKRENDRAGY</sequence>
<gene>
    <name evidence="3 4" type="primary">smpB</name>
    <name evidence="4" type="ORF">GCM10010967_51940</name>
</gene>
<evidence type="ECO:0000256" key="2">
    <source>
        <dbReference type="ARBA" id="ARBA00022884"/>
    </source>
</evidence>
<proteinExistence type="inferred from homology"/>
<evidence type="ECO:0000313" key="4">
    <source>
        <dbReference type="EMBL" id="GGN09688.1"/>
    </source>
</evidence>
<dbReference type="Pfam" id="PF01668">
    <property type="entry name" value="SmpB"/>
    <property type="match status" value="1"/>
</dbReference>
<dbReference type="EMBL" id="BMLI01000003">
    <property type="protein sequence ID" value="GGN09688.1"/>
    <property type="molecule type" value="Genomic_DNA"/>
</dbReference>
<keyword evidence="1 3" id="KW-0963">Cytoplasm</keyword>
<keyword evidence="2 3" id="KW-0694">RNA-binding</keyword>
<dbReference type="Proteomes" id="UP000632339">
    <property type="component" value="Unassembled WGS sequence"/>
</dbReference>
<evidence type="ECO:0000313" key="5">
    <source>
        <dbReference type="Proteomes" id="UP000632339"/>
    </source>
</evidence>
<dbReference type="PANTHER" id="PTHR30308:SF2">
    <property type="entry name" value="SSRA-BINDING PROTEIN"/>
    <property type="match status" value="1"/>
</dbReference>
<dbReference type="NCBIfam" id="TIGR00086">
    <property type="entry name" value="smpB"/>
    <property type="match status" value="1"/>
</dbReference>
<dbReference type="InterPro" id="IPR023620">
    <property type="entry name" value="SmpB"/>
</dbReference>
<dbReference type="InterPro" id="IPR020081">
    <property type="entry name" value="SsrA-bd_prot_CS"/>
</dbReference>
<evidence type="ECO:0000256" key="3">
    <source>
        <dbReference type="HAMAP-Rule" id="MF_00023"/>
    </source>
</evidence>
<dbReference type="SUPFAM" id="SSF74982">
    <property type="entry name" value="Small protein B (SmpB)"/>
    <property type="match status" value="1"/>
</dbReference>
<dbReference type="PROSITE" id="PS01317">
    <property type="entry name" value="SSRP"/>
    <property type="match status" value="1"/>
</dbReference>
<comment type="similarity">
    <text evidence="3">Belongs to the SmpB family.</text>
</comment>
<accession>A0ABQ2IFL3</accession>
<evidence type="ECO:0000256" key="1">
    <source>
        <dbReference type="ARBA" id="ARBA00022490"/>
    </source>
</evidence>
<name>A0ABQ2IFL3_9BACT</name>
<dbReference type="PANTHER" id="PTHR30308">
    <property type="entry name" value="TMRNA-BINDING COMPONENT OF TRANS-TRANSLATION TAGGING COMPLEX"/>
    <property type="match status" value="1"/>
</dbReference>
<comment type="caution">
    <text evidence="4">The sequence shown here is derived from an EMBL/GenBank/DDBJ whole genome shotgun (WGS) entry which is preliminary data.</text>
</comment>
<keyword evidence="5" id="KW-1185">Reference proteome</keyword>
<dbReference type="Gene3D" id="2.40.280.10">
    <property type="match status" value="1"/>
</dbReference>
<organism evidence="4 5">
    <name type="scientific">Dyadobacter beijingensis</name>
    <dbReference type="NCBI Taxonomy" id="365489"/>
    <lineage>
        <taxon>Bacteria</taxon>
        <taxon>Pseudomonadati</taxon>
        <taxon>Bacteroidota</taxon>
        <taxon>Cytophagia</taxon>
        <taxon>Cytophagales</taxon>
        <taxon>Spirosomataceae</taxon>
        <taxon>Dyadobacter</taxon>
    </lineage>
</organism>
<dbReference type="HAMAP" id="MF_00023">
    <property type="entry name" value="SmpB"/>
    <property type="match status" value="1"/>
</dbReference>